<keyword evidence="2" id="KW-1185">Reference proteome</keyword>
<sequence>MAEEANNEPLDLRIQELIKEEVAKAFEEATSLLMEEMRGAIKLTLEEVMKEKEREPEGCTLKEFMVIKPKEYDGQVDPILSHRWVVDMESNFETTKCKPEDRIMFSVPLLTGRAKEWLLNLRKEGEMGVTSMDWEEFKAAFLKYHCPQTAVDIMTEEFLLMRQKNESIDELAGAFFDRAKFCPDVVSTEKAKIDRFYDMLTVELRRQEARGEKIKREIVDQVVKKIKGWSPSKKPFSKLSSRGCKICGKEHFCECRKGTLNCYKCGKPGQMANQFSSQIHLCYNCYKPGHNRADCPELKQDGSDKKIEMPKTKGRAFHISAEEAKTNSEVVSGTFKINSLPALVLFYSGASRSFVSLKFVKHSYFLSSKLDEPLEIEAVNDKIFRVFDIYKNCKLRTGGETFLIDLIPMTMGDFDVIVGMDWLSKNKANILCGPKAIQLDSLSGESMYIEGEKKGKLKMCSYVKVTKYMVRGCQAYMACVADVIEKVKDIRDVPVVNQFEDVFPVELPT</sequence>
<evidence type="ECO:0000313" key="2">
    <source>
        <dbReference type="Proteomes" id="UP001056120"/>
    </source>
</evidence>
<organism evidence="1 2">
    <name type="scientific">Smallanthus sonchifolius</name>
    <dbReference type="NCBI Taxonomy" id="185202"/>
    <lineage>
        <taxon>Eukaryota</taxon>
        <taxon>Viridiplantae</taxon>
        <taxon>Streptophyta</taxon>
        <taxon>Embryophyta</taxon>
        <taxon>Tracheophyta</taxon>
        <taxon>Spermatophyta</taxon>
        <taxon>Magnoliopsida</taxon>
        <taxon>eudicotyledons</taxon>
        <taxon>Gunneridae</taxon>
        <taxon>Pentapetalae</taxon>
        <taxon>asterids</taxon>
        <taxon>campanulids</taxon>
        <taxon>Asterales</taxon>
        <taxon>Asteraceae</taxon>
        <taxon>Asteroideae</taxon>
        <taxon>Heliantheae alliance</taxon>
        <taxon>Millerieae</taxon>
        <taxon>Smallanthus</taxon>
    </lineage>
</organism>
<comment type="caution">
    <text evidence="1">The sequence shown here is derived from an EMBL/GenBank/DDBJ whole genome shotgun (WGS) entry which is preliminary data.</text>
</comment>
<evidence type="ECO:0000313" key="1">
    <source>
        <dbReference type="EMBL" id="KAI3822240.1"/>
    </source>
</evidence>
<reference evidence="1 2" key="2">
    <citation type="journal article" date="2022" name="Mol. Ecol. Resour.">
        <title>The genomes of chicory, endive, great burdock and yacon provide insights into Asteraceae paleo-polyploidization history and plant inulin production.</title>
        <authorList>
            <person name="Fan W."/>
            <person name="Wang S."/>
            <person name="Wang H."/>
            <person name="Wang A."/>
            <person name="Jiang F."/>
            <person name="Liu H."/>
            <person name="Zhao H."/>
            <person name="Xu D."/>
            <person name="Zhang Y."/>
        </authorList>
    </citation>
    <scope>NUCLEOTIDE SEQUENCE [LARGE SCALE GENOMIC DNA]</scope>
    <source>
        <strain evidence="2">cv. Yunnan</strain>
        <tissue evidence="1">Leaves</tissue>
    </source>
</reference>
<accession>A0ACB9JQE2</accession>
<dbReference type="Proteomes" id="UP001056120">
    <property type="component" value="Linkage Group LG03"/>
</dbReference>
<protein>
    <submittedName>
        <fullName evidence="1">Uncharacterized protein</fullName>
    </submittedName>
</protein>
<dbReference type="EMBL" id="CM042020">
    <property type="protein sequence ID" value="KAI3822240.1"/>
    <property type="molecule type" value="Genomic_DNA"/>
</dbReference>
<gene>
    <name evidence="1" type="ORF">L1987_09827</name>
</gene>
<name>A0ACB9JQE2_9ASTR</name>
<proteinExistence type="predicted"/>
<reference evidence="2" key="1">
    <citation type="journal article" date="2022" name="Mol. Ecol. Resour.">
        <title>The genomes of chicory, endive, great burdock and yacon provide insights into Asteraceae palaeo-polyploidization history and plant inulin production.</title>
        <authorList>
            <person name="Fan W."/>
            <person name="Wang S."/>
            <person name="Wang H."/>
            <person name="Wang A."/>
            <person name="Jiang F."/>
            <person name="Liu H."/>
            <person name="Zhao H."/>
            <person name="Xu D."/>
            <person name="Zhang Y."/>
        </authorList>
    </citation>
    <scope>NUCLEOTIDE SEQUENCE [LARGE SCALE GENOMIC DNA]</scope>
    <source>
        <strain evidence="2">cv. Yunnan</strain>
    </source>
</reference>